<dbReference type="EMBL" id="MDYQ01000061">
    <property type="protein sequence ID" value="PRP84504.1"/>
    <property type="molecule type" value="Genomic_DNA"/>
</dbReference>
<organism evidence="10 11">
    <name type="scientific">Planoprotostelium fungivorum</name>
    <dbReference type="NCBI Taxonomy" id="1890364"/>
    <lineage>
        <taxon>Eukaryota</taxon>
        <taxon>Amoebozoa</taxon>
        <taxon>Evosea</taxon>
        <taxon>Variosea</taxon>
        <taxon>Cavosteliida</taxon>
        <taxon>Cavosteliaceae</taxon>
        <taxon>Planoprotostelium</taxon>
    </lineage>
</organism>
<dbReference type="STRING" id="1890364.A0A2P6NKL8"/>
<keyword evidence="4 8" id="KW-0812">Transmembrane</keyword>
<dbReference type="CDD" id="cd17323">
    <property type="entry name" value="MFS_Tpo1_MDR_like"/>
    <property type="match status" value="1"/>
</dbReference>
<keyword evidence="2" id="KW-0813">Transport</keyword>
<evidence type="ECO:0000256" key="2">
    <source>
        <dbReference type="ARBA" id="ARBA00022448"/>
    </source>
</evidence>
<evidence type="ECO:0000313" key="11">
    <source>
        <dbReference type="Proteomes" id="UP000241769"/>
    </source>
</evidence>
<dbReference type="GO" id="GO:0005886">
    <property type="term" value="C:plasma membrane"/>
    <property type="evidence" value="ECO:0007669"/>
    <property type="project" value="UniProtKB-SubCell"/>
</dbReference>
<dbReference type="GO" id="GO:0022857">
    <property type="term" value="F:transmembrane transporter activity"/>
    <property type="evidence" value="ECO:0007669"/>
    <property type="project" value="InterPro"/>
</dbReference>
<keyword evidence="11" id="KW-1185">Reference proteome</keyword>
<feature type="transmembrane region" description="Helical" evidence="8">
    <location>
        <begin position="353"/>
        <end position="379"/>
    </location>
</feature>
<dbReference type="InterPro" id="IPR020846">
    <property type="entry name" value="MFS_dom"/>
</dbReference>
<gene>
    <name evidence="10" type="ORF">PROFUN_05839</name>
</gene>
<evidence type="ECO:0000256" key="7">
    <source>
        <dbReference type="ARBA" id="ARBA00038459"/>
    </source>
</evidence>
<dbReference type="PANTHER" id="PTHR23502">
    <property type="entry name" value="MAJOR FACILITATOR SUPERFAMILY"/>
    <property type="match status" value="1"/>
</dbReference>
<dbReference type="FunFam" id="1.20.1250.20:FF:000011">
    <property type="entry name" value="MFS multidrug transporter, putative"/>
    <property type="match status" value="1"/>
</dbReference>
<dbReference type="AlphaFoldDB" id="A0A2P6NKL8"/>
<dbReference type="OrthoDB" id="3936150at2759"/>
<feature type="transmembrane region" description="Helical" evidence="8">
    <location>
        <begin position="121"/>
        <end position="144"/>
    </location>
</feature>
<comment type="caution">
    <text evidence="10">The sequence shown here is derived from an EMBL/GenBank/DDBJ whole genome shotgun (WGS) entry which is preliminary data.</text>
</comment>
<dbReference type="InParanoid" id="A0A2P6NKL8"/>
<feature type="transmembrane region" description="Helical" evidence="8">
    <location>
        <begin position="188"/>
        <end position="207"/>
    </location>
</feature>
<evidence type="ECO:0000256" key="8">
    <source>
        <dbReference type="SAM" id="Phobius"/>
    </source>
</evidence>
<feature type="domain" description="Major facilitator superfamily (MFS) profile" evidence="9">
    <location>
        <begin position="123"/>
        <end position="603"/>
    </location>
</feature>
<dbReference type="SUPFAM" id="SSF103473">
    <property type="entry name" value="MFS general substrate transporter"/>
    <property type="match status" value="1"/>
</dbReference>
<dbReference type="Pfam" id="PF07690">
    <property type="entry name" value="MFS_1"/>
    <property type="match status" value="1"/>
</dbReference>
<evidence type="ECO:0000256" key="6">
    <source>
        <dbReference type="ARBA" id="ARBA00023136"/>
    </source>
</evidence>
<evidence type="ECO:0000256" key="3">
    <source>
        <dbReference type="ARBA" id="ARBA00022475"/>
    </source>
</evidence>
<dbReference type="Proteomes" id="UP000241769">
    <property type="component" value="Unassembled WGS sequence"/>
</dbReference>
<feature type="transmembrane region" description="Helical" evidence="8">
    <location>
        <begin position="463"/>
        <end position="485"/>
    </location>
</feature>
<evidence type="ECO:0000256" key="5">
    <source>
        <dbReference type="ARBA" id="ARBA00022989"/>
    </source>
</evidence>
<evidence type="ECO:0000313" key="10">
    <source>
        <dbReference type="EMBL" id="PRP84504.1"/>
    </source>
</evidence>
<comment type="subcellular location">
    <subcellularLocation>
        <location evidence="1">Cell membrane</location>
        <topology evidence="1">Multi-pass membrane protein</topology>
    </subcellularLocation>
</comment>
<name>A0A2P6NKL8_9EUKA</name>
<evidence type="ECO:0000259" key="9">
    <source>
        <dbReference type="PROSITE" id="PS50850"/>
    </source>
</evidence>
<evidence type="ECO:0000256" key="4">
    <source>
        <dbReference type="ARBA" id="ARBA00022692"/>
    </source>
</evidence>
<reference evidence="10 11" key="1">
    <citation type="journal article" date="2018" name="Genome Biol. Evol.">
        <title>Multiple Roots of Fruiting Body Formation in Amoebozoa.</title>
        <authorList>
            <person name="Hillmann F."/>
            <person name="Forbes G."/>
            <person name="Novohradska S."/>
            <person name="Ferling I."/>
            <person name="Riege K."/>
            <person name="Groth M."/>
            <person name="Westermann M."/>
            <person name="Marz M."/>
            <person name="Spaller T."/>
            <person name="Winckler T."/>
            <person name="Schaap P."/>
            <person name="Glockner G."/>
        </authorList>
    </citation>
    <scope>NUCLEOTIDE SEQUENCE [LARGE SCALE GENOMIC DNA]</scope>
    <source>
        <strain evidence="10 11">Jena</strain>
    </source>
</reference>
<dbReference type="Gene3D" id="1.20.1250.20">
    <property type="entry name" value="MFS general substrate transporter like domains"/>
    <property type="match status" value="1"/>
</dbReference>
<comment type="similarity">
    <text evidence="7">Belongs to the major facilitator superfamily. DHA1 family. Polyamines/proton antiporter (TC 2.A.1.2.16) subfamily.</text>
</comment>
<keyword evidence="3" id="KW-1003">Cell membrane</keyword>
<feature type="transmembrane region" description="Helical" evidence="8">
    <location>
        <begin position="432"/>
        <end position="451"/>
    </location>
</feature>
<keyword evidence="6 8" id="KW-0472">Membrane</keyword>
<dbReference type="PROSITE" id="PS50850">
    <property type="entry name" value="MFS"/>
    <property type="match status" value="1"/>
</dbReference>
<accession>A0A2P6NKL8</accession>
<dbReference type="PANTHER" id="PTHR23502:SF186">
    <property type="entry name" value="MAJOR FACILITATOR SUPERFAMILY (MFS) PROFILE DOMAIN-CONTAINING PROTEIN"/>
    <property type="match status" value="1"/>
</dbReference>
<feature type="transmembrane region" description="Helical" evidence="8">
    <location>
        <begin position="277"/>
        <end position="297"/>
    </location>
</feature>
<sequence>MSLAVVVRLTHAANTVFQWKARDSYFPHGETKSGRAQAEMRPSSNAQVNGWVEMKDQQGSVPPITEDHTLVWKPWRLYRTNYDKIRSHHYDGLGTFQEPFIVDWMPEDPEHPIKFPKWYKWVITFIVAISTFVVAFCSSAYSGGTREIMITFRATLIQFILGVSLFVLGFALGPLLWAPLSEIFGRRIIFIITYTGLTAFNGGAVGAQDLKTLLILRFLAGAAGSSPLTNGGGTLSDIFEAKDRGIASCMFATAPFMGPALGPIVGGFVGQYCGFRWIEGIMTILSGAVLIMGLVFLPETYSPVLLQERAKLLSMRTGMRYISRYDADKPTSRKEVFISAISRPWVLLLTEPLVFLLSVYMAVIYGILYMLFAAYPIVFQQQRGWTPGIGGLPFLGILVGMLGAIAYSYYEYVRYLKLLAKNGGTVSPEERLPPAIIGAVLLPIGLFWFAWTTDRSIHWMSPVAAGVPFGMGMVLVFLSVLIYLIDSYTEYAARWDMSEVIIQLYQCSGGQYALFTNDMYKSLGIHWASSVPAFLSLVCIPAPIIFYLYGGKIRMMSKYASRVERIDVQLQKAYSIDLHLIYVRGPRTSCITILEKAALKEVT</sequence>
<feature type="transmembrane region" description="Helical" evidence="8">
    <location>
        <begin position="525"/>
        <end position="549"/>
    </location>
</feature>
<feature type="transmembrane region" description="Helical" evidence="8">
    <location>
        <begin position="245"/>
        <end position="265"/>
    </location>
</feature>
<feature type="transmembrane region" description="Helical" evidence="8">
    <location>
        <begin position="156"/>
        <end position="176"/>
    </location>
</feature>
<keyword evidence="5 8" id="KW-1133">Transmembrane helix</keyword>
<feature type="transmembrane region" description="Helical" evidence="8">
    <location>
        <begin position="391"/>
        <end position="412"/>
    </location>
</feature>
<proteinExistence type="inferred from homology"/>
<protein>
    <recommendedName>
        <fullName evidence="9">Major facilitator superfamily (MFS) profile domain-containing protein</fullName>
    </recommendedName>
</protein>
<dbReference type="InterPro" id="IPR036259">
    <property type="entry name" value="MFS_trans_sf"/>
</dbReference>
<evidence type="ECO:0000256" key="1">
    <source>
        <dbReference type="ARBA" id="ARBA00004651"/>
    </source>
</evidence>
<dbReference type="InterPro" id="IPR011701">
    <property type="entry name" value="MFS"/>
</dbReference>